<keyword evidence="5 10" id="KW-0812">Transmembrane</keyword>
<keyword evidence="7 10" id="KW-0472">Membrane</keyword>
<comment type="caution">
    <text evidence="11">The sequence shown here is derived from an EMBL/GenBank/DDBJ whole genome shotgun (WGS) entry which is preliminary data.</text>
</comment>
<feature type="transmembrane region" description="Helical" evidence="10">
    <location>
        <begin position="90"/>
        <end position="114"/>
    </location>
</feature>
<feature type="region of interest" description="Disordered" evidence="9">
    <location>
        <begin position="318"/>
        <end position="344"/>
    </location>
</feature>
<dbReference type="Pfam" id="PF02653">
    <property type="entry name" value="BPD_transp_2"/>
    <property type="match status" value="1"/>
</dbReference>
<keyword evidence="12" id="KW-1185">Reference proteome</keyword>
<dbReference type="PANTHER" id="PTHR32196:SF71">
    <property type="entry name" value="AUTOINDUCER 2 IMPORT SYSTEM PERMEASE PROTEIN LSRD"/>
    <property type="match status" value="1"/>
</dbReference>
<accession>A0ABP5QR99</accession>
<evidence type="ECO:0000256" key="3">
    <source>
        <dbReference type="ARBA" id="ARBA00022475"/>
    </source>
</evidence>
<evidence type="ECO:0000256" key="10">
    <source>
        <dbReference type="SAM" id="Phobius"/>
    </source>
</evidence>
<protein>
    <recommendedName>
        <fullName evidence="8">Autoinducer 2 import system permease protein LsrD</fullName>
    </recommendedName>
</protein>
<keyword evidence="3" id="KW-1003">Cell membrane</keyword>
<keyword evidence="6 10" id="KW-1133">Transmembrane helix</keyword>
<feature type="transmembrane region" description="Helical" evidence="10">
    <location>
        <begin position="120"/>
        <end position="139"/>
    </location>
</feature>
<keyword evidence="2" id="KW-0813">Transport</keyword>
<evidence type="ECO:0000256" key="7">
    <source>
        <dbReference type="ARBA" id="ARBA00023136"/>
    </source>
</evidence>
<sequence length="344" mass="34690">MTIQRAKLLLAQNGIFIALAILFAGFALANPNFASLSNVSNILGQSVELALVALPLALLVISGSIDFSVGSIASLAAVSAALCMQATGSFWLGLTAGLLVGAAAGLVNGVLVAYLGFNSFVVTLGFLSIWGGLALLLSGGRGISGRDLPGEFAALASARIGPFPLTLLILVVAVALAWWVLDHTAFGKQVFATGGNRRAAILMGVPVQRVQCLLFVATGFGAALAGILLSAKVQSASPTVGTGLELDALTVVLLGGVAIAGGIGRISGVIGGVLFLRVLRNGLAFLQAPPFLQTVLIGATLVIAVALDSTVQKVVRSSWSRMRTPKSPSPTASTGSGTTSGATS</sequence>
<evidence type="ECO:0000256" key="9">
    <source>
        <dbReference type="SAM" id="MobiDB-lite"/>
    </source>
</evidence>
<feature type="transmembrane region" description="Helical" evidence="10">
    <location>
        <begin position="160"/>
        <end position="181"/>
    </location>
</feature>
<evidence type="ECO:0000313" key="11">
    <source>
        <dbReference type="EMBL" id="GAA2240202.1"/>
    </source>
</evidence>
<feature type="transmembrane region" description="Helical" evidence="10">
    <location>
        <begin position="213"/>
        <end position="231"/>
    </location>
</feature>
<dbReference type="InterPro" id="IPR001851">
    <property type="entry name" value="ABC_transp_permease"/>
</dbReference>
<evidence type="ECO:0000313" key="12">
    <source>
        <dbReference type="Proteomes" id="UP001500929"/>
    </source>
</evidence>
<evidence type="ECO:0000256" key="8">
    <source>
        <dbReference type="ARBA" id="ARBA00039381"/>
    </source>
</evidence>
<feature type="transmembrane region" description="Helical" evidence="10">
    <location>
        <begin position="291"/>
        <end position="311"/>
    </location>
</feature>
<feature type="transmembrane region" description="Helical" evidence="10">
    <location>
        <begin position="49"/>
        <end position="78"/>
    </location>
</feature>
<evidence type="ECO:0000256" key="4">
    <source>
        <dbReference type="ARBA" id="ARBA00022519"/>
    </source>
</evidence>
<gene>
    <name evidence="11" type="ORF">GCM10009851_27010</name>
</gene>
<dbReference type="RefSeq" id="WP_259480106.1">
    <property type="nucleotide sequence ID" value="NZ_BAAAQY010000008.1"/>
</dbReference>
<dbReference type="PANTHER" id="PTHR32196">
    <property type="entry name" value="ABC TRANSPORTER PERMEASE PROTEIN YPHD-RELATED-RELATED"/>
    <property type="match status" value="1"/>
</dbReference>
<evidence type="ECO:0000256" key="1">
    <source>
        <dbReference type="ARBA" id="ARBA00004651"/>
    </source>
</evidence>
<dbReference type="CDD" id="cd06579">
    <property type="entry name" value="TM_PBP1_transp_AraH_like"/>
    <property type="match status" value="1"/>
</dbReference>
<evidence type="ECO:0000256" key="2">
    <source>
        <dbReference type="ARBA" id="ARBA00022448"/>
    </source>
</evidence>
<feature type="transmembrane region" description="Helical" evidence="10">
    <location>
        <begin position="251"/>
        <end position="279"/>
    </location>
</feature>
<name>A0ABP5QR99_9MICO</name>
<feature type="transmembrane region" description="Helical" evidence="10">
    <location>
        <begin position="9"/>
        <end position="29"/>
    </location>
</feature>
<dbReference type="Proteomes" id="UP001500929">
    <property type="component" value="Unassembled WGS sequence"/>
</dbReference>
<proteinExistence type="predicted"/>
<feature type="compositionally biased region" description="Low complexity" evidence="9">
    <location>
        <begin position="325"/>
        <end position="344"/>
    </location>
</feature>
<comment type="subcellular location">
    <subcellularLocation>
        <location evidence="1">Cell membrane</location>
        <topology evidence="1">Multi-pass membrane protein</topology>
    </subcellularLocation>
</comment>
<evidence type="ECO:0000256" key="5">
    <source>
        <dbReference type="ARBA" id="ARBA00022692"/>
    </source>
</evidence>
<reference evidence="12" key="1">
    <citation type="journal article" date="2019" name="Int. J. Syst. Evol. Microbiol.">
        <title>The Global Catalogue of Microorganisms (GCM) 10K type strain sequencing project: providing services to taxonomists for standard genome sequencing and annotation.</title>
        <authorList>
            <consortium name="The Broad Institute Genomics Platform"/>
            <consortium name="The Broad Institute Genome Sequencing Center for Infectious Disease"/>
            <person name="Wu L."/>
            <person name="Ma J."/>
        </authorList>
    </citation>
    <scope>NUCLEOTIDE SEQUENCE [LARGE SCALE GENOMIC DNA]</scope>
    <source>
        <strain evidence="12">JCM 16117</strain>
    </source>
</reference>
<evidence type="ECO:0000256" key="6">
    <source>
        <dbReference type="ARBA" id="ARBA00022989"/>
    </source>
</evidence>
<organism evidence="11 12">
    <name type="scientific">Herbiconiux moechotypicola</name>
    <dbReference type="NCBI Taxonomy" id="637393"/>
    <lineage>
        <taxon>Bacteria</taxon>
        <taxon>Bacillati</taxon>
        <taxon>Actinomycetota</taxon>
        <taxon>Actinomycetes</taxon>
        <taxon>Micrococcales</taxon>
        <taxon>Microbacteriaceae</taxon>
        <taxon>Herbiconiux</taxon>
    </lineage>
</organism>
<dbReference type="EMBL" id="BAAAQY010000008">
    <property type="protein sequence ID" value="GAA2240202.1"/>
    <property type="molecule type" value="Genomic_DNA"/>
</dbReference>
<keyword evidence="4" id="KW-0997">Cell inner membrane</keyword>